<dbReference type="GO" id="GO:0005634">
    <property type="term" value="C:nucleus"/>
    <property type="evidence" value="ECO:0007669"/>
    <property type="project" value="UniProtKB-SubCell"/>
</dbReference>
<dbReference type="InterPro" id="IPR005541">
    <property type="entry name" value="KNOX2"/>
</dbReference>
<organism evidence="5 6">
    <name type="scientific">Zea mays</name>
    <name type="common">Maize</name>
    <dbReference type="NCBI Taxonomy" id="4577"/>
    <lineage>
        <taxon>Eukaryota</taxon>
        <taxon>Viridiplantae</taxon>
        <taxon>Streptophyta</taxon>
        <taxon>Embryophyta</taxon>
        <taxon>Tracheophyta</taxon>
        <taxon>Spermatophyta</taxon>
        <taxon>Magnoliopsida</taxon>
        <taxon>Liliopsida</taxon>
        <taxon>Poales</taxon>
        <taxon>Poaceae</taxon>
        <taxon>PACMAD clade</taxon>
        <taxon>Panicoideae</taxon>
        <taxon>Andropogonodae</taxon>
        <taxon>Andropogoneae</taxon>
        <taxon>Tripsacinae</taxon>
        <taxon>Zea</taxon>
    </lineage>
</organism>
<protein>
    <submittedName>
        <fullName evidence="5">Uncharacterized protein</fullName>
    </submittedName>
</protein>
<proteinExistence type="predicted"/>
<keyword evidence="2" id="KW-0539">Nucleus</keyword>
<dbReference type="Pfam" id="PF03790">
    <property type="entry name" value="KNOX1"/>
    <property type="match status" value="1"/>
</dbReference>
<reference evidence="5" key="2">
    <citation type="submission" date="2019-07" db="EMBL/GenBank/DDBJ databases">
        <authorList>
            <person name="Seetharam A."/>
            <person name="Woodhouse M."/>
            <person name="Cannon E."/>
        </authorList>
    </citation>
    <scope>NUCLEOTIDE SEQUENCE [LARGE SCALE GENOMIC DNA]</scope>
    <source>
        <strain evidence="5">cv. B73</strain>
    </source>
</reference>
<dbReference type="SMART" id="SM01255">
    <property type="entry name" value="KNOX1"/>
    <property type="match status" value="1"/>
</dbReference>
<reference evidence="5" key="3">
    <citation type="submission" date="2021-05" db="UniProtKB">
        <authorList>
            <consortium name="EnsemblPlants"/>
        </authorList>
    </citation>
    <scope>IDENTIFICATION</scope>
    <source>
        <strain evidence="5">cv. B73</strain>
    </source>
</reference>
<dbReference type="InterPro" id="IPR005540">
    <property type="entry name" value="KNOX1"/>
</dbReference>
<evidence type="ECO:0000259" key="3">
    <source>
        <dbReference type="SMART" id="SM01255"/>
    </source>
</evidence>
<dbReference type="InParanoid" id="A0A804MSQ4"/>
<dbReference type="GO" id="GO:0003677">
    <property type="term" value="F:DNA binding"/>
    <property type="evidence" value="ECO:0007669"/>
    <property type="project" value="InterPro"/>
</dbReference>
<evidence type="ECO:0000259" key="4">
    <source>
        <dbReference type="SMART" id="SM01256"/>
    </source>
</evidence>
<feature type="domain" description="KNOX1" evidence="3">
    <location>
        <begin position="1"/>
        <end position="43"/>
    </location>
</feature>
<dbReference type="EnsemblPlants" id="Zm00001eb108700_T001">
    <property type="protein sequence ID" value="Zm00001eb108700_P001"/>
    <property type="gene ID" value="Zm00001eb108700"/>
</dbReference>
<evidence type="ECO:0000256" key="2">
    <source>
        <dbReference type="ARBA" id="ARBA00023242"/>
    </source>
</evidence>
<comment type="subcellular location">
    <subcellularLocation>
        <location evidence="1">Nucleus</location>
    </subcellularLocation>
</comment>
<reference evidence="6" key="1">
    <citation type="submission" date="2015-12" db="EMBL/GenBank/DDBJ databases">
        <title>Update maize B73 reference genome by single molecule sequencing technologies.</title>
        <authorList>
            <consortium name="Maize Genome Sequencing Project"/>
            <person name="Ware D."/>
        </authorList>
    </citation>
    <scope>NUCLEOTIDE SEQUENCE [LARGE SCALE GENOMIC DNA]</scope>
    <source>
        <strain evidence="6">cv. B73</strain>
    </source>
</reference>
<dbReference type="Gramene" id="Zm00001eb108700_T001">
    <property type="protein sequence ID" value="Zm00001eb108700_P001"/>
    <property type="gene ID" value="Zm00001eb108700"/>
</dbReference>
<evidence type="ECO:0000313" key="5">
    <source>
        <dbReference type="EnsemblPlants" id="Zm00001eb108700_P001"/>
    </source>
</evidence>
<name>A0A804MSQ4_MAIZE</name>
<keyword evidence="6" id="KW-1185">Reference proteome</keyword>
<dbReference type="Pfam" id="PF03791">
    <property type="entry name" value="KNOX2"/>
    <property type="match status" value="1"/>
</dbReference>
<accession>A0A804MSQ4</accession>
<dbReference type="SMART" id="SM01256">
    <property type="entry name" value="KNOX2"/>
    <property type="match status" value="1"/>
</dbReference>
<sequence>MKAKIMSHPLYPAVLRAFIDCRKVRVPPEIVGRLSALADDVEMNSDDIQEQRRAADPELDQFMELTRPIEEADEFFRSMEAQIDAFSLLGRTSLIVIRGARPCVASNDVTQQIHQA</sequence>
<dbReference type="Proteomes" id="UP000007305">
    <property type="component" value="Chromosome 2"/>
</dbReference>
<feature type="domain" description="KNOX2" evidence="4">
    <location>
        <begin position="49"/>
        <end position="88"/>
    </location>
</feature>
<evidence type="ECO:0000256" key="1">
    <source>
        <dbReference type="ARBA" id="ARBA00004123"/>
    </source>
</evidence>
<evidence type="ECO:0000313" key="6">
    <source>
        <dbReference type="Proteomes" id="UP000007305"/>
    </source>
</evidence>
<dbReference type="AlphaFoldDB" id="A0A804MSQ4"/>